<feature type="domain" description="Cupin type-2" evidence="3">
    <location>
        <begin position="228"/>
        <end position="294"/>
    </location>
</feature>
<evidence type="ECO:0000313" key="5">
    <source>
        <dbReference type="Proteomes" id="UP001501705"/>
    </source>
</evidence>
<keyword evidence="1" id="KW-0223">Dioxygenase</keyword>
<evidence type="ECO:0000313" key="4">
    <source>
        <dbReference type="EMBL" id="GAA1560359.1"/>
    </source>
</evidence>
<sequence length="489" mass="53239">MQRLSEHIRENAAEDVGRGSSEYVAERAAGGVVHRSPECARERAPGVSSEYASGHAPVRAAEGAAQCPAECGPVYGSEHASAQVAEGAVEHPAEYAMEQAADGVGLSSPECAPEYAPEQAAGGAAEYPAGCGSGCDSEDLGELGELYRGFAEELLVPLWGEIGELMPLVPQSKAVAHLWRWDRVLPMVERAGELVPVGRGGERRAIALANPGLGGRPFAAPMLWAAIQYLNPGEDAPVHRHTQNAFRFVIEGEGVWTVVNGDPVAMRRGDFLPQPGWNWHGHHNSSDRPMAWLDGLDIPFQYFTDTTFFEFGPDEVETREAPQLSRSERLWSHPGLRPLSRLRPTPATPMLAYRWEHTDRALSEQLALEAEGYDVTLEPGHAAVRFTNPTTGGDVMPTLRAEFHRLAPDTATAAVREVGASVYQIFEGAGEITVAGKKWYASRGDLFVVPSWQPLAIETSSGLDLFRFSDTPIIERLELHRGRVEEVNR</sequence>
<organism evidence="4 5">
    <name type="scientific">Kribbella hippodromi</name>
    <dbReference type="NCBI Taxonomy" id="434347"/>
    <lineage>
        <taxon>Bacteria</taxon>
        <taxon>Bacillati</taxon>
        <taxon>Actinomycetota</taxon>
        <taxon>Actinomycetes</taxon>
        <taxon>Propionibacteriales</taxon>
        <taxon>Kribbellaceae</taxon>
        <taxon>Kribbella</taxon>
    </lineage>
</organism>
<comment type="caution">
    <text evidence="4">The sequence shown here is derived from an EMBL/GenBank/DDBJ whole genome shotgun (WGS) entry which is preliminary data.</text>
</comment>
<dbReference type="EMBL" id="BAAAPH010000004">
    <property type="protein sequence ID" value="GAA1560359.1"/>
    <property type="molecule type" value="Genomic_DNA"/>
</dbReference>
<accession>A0ABP4NH48</accession>
<keyword evidence="2" id="KW-0560">Oxidoreductase</keyword>
<dbReference type="PANTHER" id="PTHR41517:SF1">
    <property type="entry name" value="CUPIN"/>
    <property type="match status" value="1"/>
</dbReference>
<dbReference type="Gene3D" id="2.60.120.10">
    <property type="entry name" value="Jelly Rolls"/>
    <property type="match status" value="1"/>
</dbReference>
<dbReference type="PANTHER" id="PTHR41517">
    <property type="entry name" value="1,2-DIOXYGENASE PROTEIN-RELATED"/>
    <property type="match status" value="1"/>
</dbReference>
<evidence type="ECO:0000259" key="3">
    <source>
        <dbReference type="Pfam" id="PF07883"/>
    </source>
</evidence>
<evidence type="ECO:0000256" key="2">
    <source>
        <dbReference type="ARBA" id="ARBA00023002"/>
    </source>
</evidence>
<dbReference type="CDD" id="cd02216">
    <property type="entry name" value="cupin_GDO-like_N"/>
    <property type="match status" value="1"/>
</dbReference>
<dbReference type="Proteomes" id="UP001501705">
    <property type="component" value="Unassembled WGS sequence"/>
</dbReference>
<dbReference type="InterPro" id="IPR047183">
    <property type="entry name" value="GDO-like"/>
</dbReference>
<dbReference type="InterPro" id="IPR011051">
    <property type="entry name" value="RmlC_Cupin_sf"/>
</dbReference>
<dbReference type="Pfam" id="PF07883">
    <property type="entry name" value="Cupin_2"/>
    <property type="match status" value="1"/>
</dbReference>
<dbReference type="InterPro" id="IPR014710">
    <property type="entry name" value="RmlC-like_jellyroll"/>
</dbReference>
<reference evidence="5" key="1">
    <citation type="journal article" date="2019" name="Int. J. Syst. Evol. Microbiol.">
        <title>The Global Catalogue of Microorganisms (GCM) 10K type strain sequencing project: providing services to taxonomists for standard genome sequencing and annotation.</title>
        <authorList>
            <consortium name="The Broad Institute Genomics Platform"/>
            <consortium name="The Broad Institute Genome Sequencing Center for Infectious Disease"/>
            <person name="Wu L."/>
            <person name="Ma J."/>
        </authorList>
    </citation>
    <scope>NUCLEOTIDE SEQUENCE [LARGE SCALE GENOMIC DNA]</scope>
    <source>
        <strain evidence="5">JCM 15572</strain>
    </source>
</reference>
<keyword evidence="5" id="KW-1185">Reference proteome</keyword>
<dbReference type="SUPFAM" id="SSF51182">
    <property type="entry name" value="RmlC-like cupins"/>
    <property type="match status" value="1"/>
</dbReference>
<protein>
    <recommendedName>
        <fullName evidence="3">Cupin type-2 domain-containing protein</fullName>
    </recommendedName>
</protein>
<name>A0ABP4NH48_9ACTN</name>
<gene>
    <name evidence="4" type="ORF">GCM10009804_16430</name>
</gene>
<dbReference type="CDD" id="cd06992">
    <property type="entry name" value="cupin_GDO-like_C"/>
    <property type="match status" value="1"/>
</dbReference>
<evidence type="ECO:0000256" key="1">
    <source>
        <dbReference type="ARBA" id="ARBA00022964"/>
    </source>
</evidence>
<proteinExistence type="predicted"/>
<dbReference type="InterPro" id="IPR013096">
    <property type="entry name" value="Cupin_2"/>
</dbReference>